<reference evidence="1 2" key="1">
    <citation type="submission" date="2016-10" db="EMBL/GenBank/DDBJ databases">
        <authorList>
            <person name="de Groot N.N."/>
        </authorList>
    </citation>
    <scope>NUCLEOTIDE SEQUENCE [LARGE SCALE GENOMIC DNA]</scope>
    <source>
        <strain evidence="1 2">DSM 21668</strain>
    </source>
</reference>
<dbReference type="AlphaFoldDB" id="A0A1G9T8S5"/>
<dbReference type="EMBL" id="FNGS01000006">
    <property type="protein sequence ID" value="SDM44057.1"/>
    <property type="molecule type" value="Genomic_DNA"/>
</dbReference>
<gene>
    <name evidence="1" type="ORF">SAMN04488090_3460</name>
</gene>
<evidence type="ECO:0000313" key="1">
    <source>
        <dbReference type="EMBL" id="SDM44057.1"/>
    </source>
</evidence>
<organism evidence="1 2">
    <name type="scientific">Siphonobacter aquaeclarae</name>
    <dbReference type="NCBI Taxonomy" id="563176"/>
    <lineage>
        <taxon>Bacteria</taxon>
        <taxon>Pseudomonadati</taxon>
        <taxon>Bacteroidota</taxon>
        <taxon>Cytophagia</taxon>
        <taxon>Cytophagales</taxon>
        <taxon>Cytophagaceae</taxon>
        <taxon>Siphonobacter</taxon>
    </lineage>
</organism>
<keyword evidence="2" id="KW-1185">Reference proteome</keyword>
<dbReference type="Proteomes" id="UP000198901">
    <property type="component" value="Unassembled WGS sequence"/>
</dbReference>
<evidence type="ECO:0000313" key="2">
    <source>
        <dbReference type="Proteomes" id="UP000198901"/>
    </source>
</evidence>
<name>A0A1G9T8S5_9BACT</name>
<accession>A0A1G9T8S5</accession>
<dbReference type="RefSeq" id="WP_093205009.1">
    <property type="nucleotide sequence ID" value="NZ_FNGS01000006.1"/>
</dbReference>
<protein>
    <submittedName>
        <fullName evidence="1">Uncharacterized protein</fullName>
    </submittedName>
</protein>
<dbReference type="STRING" id="563176.SAMN04488090_3460"/>
<sequence length="70" mass="7653">MLVQFNQFSTNLPLAVNPAHVVGIVSAPLWLDSEKQTDAPVTQIHTTYDVAVYAVTESLSEVVKKLNLSI</sequence>
<proteinExistence type="predicted"/>